<keyword evidence="5 6" id="KW-0472">Membrane</keyword>
<feature type="transmembrane region" description="Helical" evidence="6">
    <location>
        <begin position="137"/>
        <end position="154"/>
    </location>
</feature>
<dbReference type="PANTHER" id="PTHR31746">
    <property type="entry name" value="TRANSMEMBRANE PROTEIN 229 FAMILY MEMBER"/>
    <property type="match status" value="1"/>
</dbReference>
<organism evidence="7 8">
    <name type="scientific">Capsaspora owczarzaki (strain ATCC 30864)</name>
    <dbReference type="NCBI Taxonomy" id="595528"/>
    <lineage>
        <taxon>Eukaryota</taxon>
        <taxon>Filasterea</taxon>
        <taxon>Capsaspora</taxon>
    </lineage>
</organism>
<keyword evidence="3 6" id="KW-0812">Transmembrane</keyword>
<reference evidence="8" key="1">
    <citation type="submission" date="2011-02" db="EMBL/GenBank/DDBJ databases">
        <title>The Genome Sequence of Capsaspora owczarzaki ATCC 30864.</title>
        <authorList>
            <person name="Russ C."/>
            <person name="Cuomo C."/>
            <person name="Burger G."/>
            <person name="Gray M.W."/>
            <person name="Holland P.W.H."/>
            <person name="King N."/>
            <person name="Lang F.B.F."/>
            <person name="Roger A.J."/>
            <person name="Ruiz-Trillo I."/>
            <person name="Young S.K."/>
            <person name="Zeng Q."/>
            <person name="Gargeya S."/>
            <person name="Alvarado L."/>
            <person name="Berlin A."/>
            <person name="Chapman S.B."/>
            <person name="Chen Z."/>
            <person name="Freedman E."/>
            <person name="Gellesch M."/>
            <person name="Goldberg J."/>
            <person name="Griggs A."/>
            <person name="Gujja S."/>
            <person name="Heilman E."/>
            <person name="Heiman D."/>
            <person name="Howarth C."/>
            <person name="Mehta T."/>
            <person name="Neiman D."/>
            <person name="Pearson M."/>
            <person name="Roberts A."/>
            <person name="Saif S."/>
            <person name="Shea T."/>
            <person name="Shenoy N."/>
            <person name="Sisk P."/>
            <person name="Stolte C."/>
            <person name="Sykes S."/>
            <person name="White J."/>
            <person name="Yandava C."/>
            <person name="Haas B."/>
            <person name="Nusbaum C."/>
            <person name="Birren B."/>
        </authorList>
    </citation>
    <scope>NUCLEOTIDE SEQUENCE</scope>
    <source>
        <strain evidence="8">ATCC 30864</strain>
    </source>
</reference>
<evidence type="ECO:0008006" key="9">
    <source>
        <dbReference type="Google" id="ProtNLM"/>
    </source>
</evidence>
<dbReference type="Pfam" id="PF06541">
    <property type="entry name" value="ABC_trans_CmpB"/>
    <property type="match status" value="1"/>
</dbReference>
<keyword evidence="4 6" id="KW-1133">Transmembrane helix</keyword>
<dbReference type="GO" id="GO:0016020">
    <property type="term" value="C:membrane"/>
    <property type="evidence" value="ECO:0007669"/>
    <property type="project" value="UniProtKB-SubCell"/>
</dbReference>
<sequence length="214" mass="24681">MVQTQGVDFIALPLTHRILLYGLMGWVDEVVFTALSDIVFPPSLEVHPGYKRYAFVGYSSLWSFFIYAIASLYLEFVYSKLIQRRFPWLLRGLTYMLGIFTIEFVAGLLLWPFGANSWDYSHAPCHVWGMIRCDYSIVWFTVGLGHELVIEYLFNLHLQATPRDSHHSFSQKLVEFLSTGHKLATPTPKAEILLTEEQQLELLQAEQVESKKTL</sequence>
<keyword evidence="8" id="KW-1185">Reference proteome</keyword>
<accession>A0A0D2WK01</accession>
<evidence type="ECO:0000256" key="1">
    <source>
        <dbReference type="ARBA" id="ARBA00004141"/>
    </source>
</evidence>
<evidence type="ECO:0000256" key="3">
    <source>
        <dbReference type="ARBA" id="ARBA00022692"/>
    </source>
</evidence>
<proteinExistence type="inferred from homology"/>
<dbReference type="EMBL" id="KE346361">
    <property type="protein sequence ID" value="KJE90485.1"/>
    <property type="molecule type" value="Genomic_DNA"/>
</dbReference>
<dbReference type="RefSeq" id="XP_004364663.1">
    <property type="nucleotide sequence ID" value="XM_004364606.2"/>
</dbReference>
<name>A0A0D2WK01_CAPO3</name>
<protein>
    <recommendedName>
        <fullName evidence="9">Transmembrane protein</fullName>
    </recommendedName>
</protein>
<evidence type="ECO:0000256" key="2">
    <source>
        <dbReference type="ARBA" id="ARBA00006371"/>
    </source>
</evidence>
<feature type="transmembrane region" description="Helical" evidence="6">
    <location>
        <begin position="55"/>
        <end position="76"/>
    </location>
</feature>
<dbReference type="Proteomes" id="UP000008743">
    <property type="component" value="Unassembled WGS sequence"/>
</dbReference>
<evidence type="ECO:0000313" key="8">
    <source>
        <dbReference type="Proteomes" id="UP000008743"/>
    </source>
</evidence>
<evidence type="ECO:0000256" key="5">
    <source>
        <dbReference type="ARBA" id="ARBA00023136"/>
    </source>
</evidence>
<feature type="transmembrane region" description="Helical" evidence="6">
    <location>
        <begin position="18"/>
        <end position="35"/>
    </location>
</feature>
<dbReference type="AlphaFoldDB" id="A0A0D2WK01"/>
<comment type="subcellular location">
    <subcellularLocation>
        <location evidence="1">Membrane</location>
        <topology evidence="1">Multi-pass membrane protein</topology>
    </subcellularLocation>
</comment>
<dbReference type="PhylomeDB" id="A0A0D2WK01"/>
<dbReference type="InterPro" id="IPR010540">
    <property type="entry name" value="CmpB_TMEM229"/>
</dbReference>
<gene>
    <name evidence="7" type="ORF">CAOG_001795</name>
</gene>
<comment type="similarity">
    <text evidence="2">Belongs to the TMEM229 family.</text>
</comment>
<evidence type="ECO:0000256" key="4">
    <source>
        <dbReference type="ARBA" id="ARBA00022989"/>
    </source>
</evidence>
<dbReference type="InParanoid" id="A0A0D2WK01"/>
<evidence type="ECO:0000256" key="6">
    <source>
        <dbReference type="SAM" id="Phobius"/>
    </source>
</evidence>
<dbReference type="eggNOG" id="ENOG502QUNK">
    <property type="taxonomic scope" value="Eukaryota"/>
</dbReference>
<dbReference type="OrthoDB" id="5946847at2759"/>
<feature type="transmembrane region" description="Helical" evidence="6">
    <location>
        <begin position="88"/>
        <end position="111"/>
    </location>
</feature>
<evidence type="ECO:0000313" key="7">
    <source>
        <dbReference type="EMBL" id="KJE90485.1"/>
    </source>
</evidence>
<dbReference type="PANTHER" id="PTHR31746:SF2">
    <property type="entry name" value="TRANSMEMBRANE PROTEIN 229A"/>
    <property type="match status" value="1"/>
</dbReference>